<name>A0A4S9SNM7_AURPU</name>
<evidence type="ECO:0000256" key="3">
    <source>
        <dbReference type="ARBA" id="ARBA00022692"/>
    </source>
</evidence>
<dbReference type="InterPro" id="IPR011701">
    <property type="entry name" value="MFS"/>
</dbReference>
<dbReference type="PROSITE" id="PS50850">
    <property type="entry name" value="MFS"/>
    <property type="match status" value="1"/>
</dbReference>
<feature type="transmembrane region" description="Helical" evidence="7">
    <location>
        <begin position="148"/>
        <end position="166"/>
    </location>
</feature>
<accession>A0A4S9SNM7</accession>
<feature type="transmembrane region" description="Helical" evidence="7">
    <location>
        <begin position="468"/>
        <end position="491"/>
    </location>
</feature>
<keyword evidence="5 7" id="KW-0472">Membrane</keyword>
<gene>
    <name evidence="9" type="ORF">D6C91_07960</name>
</gene>
<dbReference type="Pfam" id="PF07690">
    <property type="entry name" value="MFS_1"/>
    <property type="match status" value="1"/>
</dbReference>
<feature type="domain" description="Major facilitator superfamily (MFS) profile" evidence="8">
    <location>
        <begin position="111"/>
        <end position="522"/>
    </location>
</feature>
<dbReference type="Gene3D" id="1.20.1250.20">
    <property type="entry name" value="MFS general substrate transporter like domains"/>
    <property type="match status" value="1"/>
</dbReference>
<feature type="transmembrane region" description="Helical" evidence="7">
    <location>
        <begin position="497"/>
        <end position="521"/>
    </location>
</feature>
<keyword evidence="3 7" id="KW-0812">Transmembrane</keyword>
<evidence type="ECO:0000256" key="5">
    <source>
        <dbReference type="ARBA" id="ARBA00023136"/>
    </source>
</evidence>
<dbReference type="InterPro" id="IPR020846">
    <property type="entry name" value="MFS_dom"/>
</dbReference>
<dbReference type="PANTHER" id="PTHR43791:SF63">
    <property type="entry name" value="HIGH AFFINITY CYSTEINE TRANSPORTER"/>
    <property type="match status" value="1"/>
</dbReference>
<feature type="transmembrane region" description="Helical" evidence="7">
    <location>
        <begin position="273"/>
        <end position="292"/>
    </location>
</feature>
<feature type="transmembrane region" description="Helical" evidence="7">
    <location>
        <begin position="178"/>
        <end position="196"/>
    </location>
</feature>
<feature type="transmembrane region" description="Helical" evidence="7">
    <location>
        <begin position="111"/>
        <end position="136"/>
    </location>
</feature>
<protein>
    <submittedName>
        <fullName evidence="9">MFS transporter</fullName>
    </submittedName>
</protein>
<comment type="caution">
    <text evidence="9">The sequence shown here is derived from an EMBL/GenBank/DDBJ whole genome shotgun (WGS) entry which is preliminary data.</text>
</comment>
<feature type="transmembrane region" description="Helical" evidence="7">
    <location>
        <begin position="340"/>
        <end position="365"/>
    </location>
</feature>
<comment type="subcellular location">
    <subcellularLocation>
        <location evidence="1">Membrane</location>
        <topology evidence="1">Multi-pass membrane protein</topology>
    </subcellularLocation>
</comment>
<dbReference type="SUPFAM" id="SSF103473">
    <property type="entry name" value="MFS general substrate transporter"/>
    <property type="match status" value="1"/>
</dbReference>
<evidence type="ECO:0000256" key="1">
    <source>
        <dbReference type="ARBA" id="ARBA00004141"/>
    </source>
</evidence>
<dbReference type="PANTHER" id="PTHR43791">
    <property type="entry name" value="PERMEASE-RELATED"/>
    <property type="match status" value="1"/>
</dbReference>
<dbReference type="AlphaFoldDB" id="A0A4S9SNM7"/>
<keyword evidence="2" id="KW-0813">Transport</keyword>
<evidence type="ECO:0000256" key="4">
    <source>
        <dbReference type="ARBA" id="ARBA00022989"/>
    </source>
</evidence>
<sequence length="563" mass="63471">MVNKGRCCMGHIHLFLSRDLYLRTFISSWSTFALVNLEAVMSSNINSTSAPVEKDDLVRLETVMSHEENLKGDHMNYERVDKELAKYTAGERVYVSEADDKRLKKMIDRRVLVVMILTYFLQAIDKGTMSFTSIMGIREELHISGEQFPWLTTCIYIAVIFVEYPTNWIIQRVPIAKYLSANIIIWGAVLACHAAATDFKTLVICRTFLGIFEAVCQPAFLILSSLWYKRDEQAQTVTYWYVMNGAQQIVGGLLAYCFSLLGNERIITSYQAIFITYGCASVLWGFFVLYWLPDSPMRAKCFSEEDKLLMVERVRANQTGIQNKKFRPEQVKEALLDPQLYCYMLIQICTTLPTSGLGAFANIIVKGFKFTTLQTQLLAMVLGAYIIIVLLSSTWIVKKTGQNLLVMGAFVIPSFAGTIVLMTVRNTNTATQGGLLFSYYIVLSFWAAQTLAMSMLSRNIGGQTKKSVVVAANFAAWAAGNAIGPQVFLAYDAPRYFIAFATHMGCYVLLVIVIVFLRYWLKRCNDKKDALAAAGVGEAADDAYTHAFDDLTDRENPNFRYVY</sequence>
<feature type="transmembrane region" description="Helical" evidence="7">
    <location>
        <begin position="208"/>
        <end position="228"/>
    </location>
</feature>
<dbReference type="GO" id="GO:0033229">
    <property type="term" value="F:cysteine transmembrane transporter activity"/>
    <property type="evidence" value="ECO:0007669"/>
    <property type="project" value="TreeGrafter"/>
</dbReference>
<evidence type="ECO:0000313" key="10">
    <source>
        <dbReference type="Proteomes" id="UP000308005"/>
    </source>
</evidence>
<dbReference type="GO" id="GO:0016020">
    <property type="term" value="C:membrane"/>
    <property type="evidence" value="ECO:0007669"/>
    <property type="project" value="UniProtKB-SubCell"/>
</dbReference>
<feature type="transmembrane region" description="Helical" evidence="7">
    <location>
        <begin position="436"/>
        <end position="456"/>
    </location>
</feature>
<evidence type="ECO:0000313" key="9">
    <source>
        <dbReference type="EMBL" id="THZ13264.1"/>
    </source>
</evidence>
<reference evidence="9 10" key="1">
    <citation type="submission" date="2018-10" db="EMBL/GenBank/DDBJ databases">
        <title>Fifty Aureobasidium pullulans genomes reveal a recombining polyextremotolerant generalist.</title>
        <authorList>
            <person name="Gostincar C."/>
            <person name="Turk M."/>
            <person name="Zajc J."/>
            <person name="Gunde-Cimerman N."/>
        </authorList>
    </citation>
    <scope>NUCLEOTIDE SEQUENCE [LARGE SCALE GENOMIC DNA]</scope>
    <source>
        <strain evidence="9 10">EXF-3863</strain>
    </source>
</reference>
<organism evidence="9 10">
    <name type="scientific">Aureobasidium pullulans</name>
    <name type="common">Black yeast</name>
    <name type="synonym">Pullularia pullulans</name>
    <dbReference type="NCBI Taxonomy" id="5580"/>
    <lineage>
        <taxon>Eukaryota</taxon>
        <taxon>Fungi</taxon>
        <taxon>Dikarya</taxon>
        <taxon>Ascomycota</taxon>
        <taxon>Pezizomycotina</taxon>
        <taxon>Dothideomycetes</taxon>
        <taxon>Dothideomycetidae</taxon>
        <taxon>Dothideales</taxon>
        <taxon>Saccotheciaceae</taxon>
        <taxon>Aureobasidium</taxon>
    </lineage>
</organism>
<dbReference type="FunFam" id="1.20.1250.20:FF:000064">
    <property type="entry name" value="MFS allantoate transporter"/>
    <property type="match status" value="1"/>
</dbReference>
<feature type="transmembrane region" description="Helical" evidence="7">
    <location>
        <begin position="404"/>
        <end position="424"/>
    </location>
</feature>
<comment type="similarity">
    <text evidence="6">Belongs to the major facilitator superfamily. Allantoate permease family.</text>
</comment>
<feature type="transmembrane region" description="Helical" evidence="7">
    <location>
        <begin position="377"/>
        <end position="397"/>
    </location>
</feature>
<evidence type="ECO:0000256" key="6">
    <source>
        <dbReference type="ARBA" id="ARBA00037968"/>
    </source>
</evidence>
<proteinExistence type="inferred from homology"/>
<dbReference type="InterPro" id="IPR036259">
    <property type="entry name" value="MFS_trans_sf"/>
</dbReference>
<keyword evidence="4 7" id="KW-1133">Transmembrane helix</keyword>
<evidence type="ECO:0000256" key="7">
    <source>
        <dbReference type="SAM" id="Phobius"/>
    </source>
</evidence>
<evidence type="ECO:0000256" key="2">
    <source>
        <dbReference type="ARBA" id="ARBA00022448"/>
    </source>
</evidence>
<evidence type="ECO:0000259" key="8">
    <source>
        <dbReference type="PROSITE" id="PS50850"/>
    </source>
</evidence>
<feature type="transmembrane region" description="Helical" evidence="7">
    <location>
        <begin position="240"/>
        <end position="261"/>
    </location>
</feature>
<dbReference type="Proteomes" id="UP000308005">
    <property type="component" value="Unassembled WGS sequence"/>
</dbReference>
<dbReference type="EMBL" id="QZBM01000505">
    <property type="protein sequence ID" value="THZ13264.1"/>
    <property type="molecule type" value="Genomic_DNA"/>
</dbReference>